<reference evidence="2" key="1">
    <citation type="journal article" date="2020" name="Stud. Mycol.">
        <title>101 Dothideomycetes genomes: a test case for predicting lifestyles and emergence of pathogens.</title>
        <authorList>
            <person name="Haridas S."/>
            <person name="Albert R."/>
            <person name="Binder M."/>
            <person name="Bloem J."/>
            <person name="Labutti K."/>
            <person name="Salamov A."/>
            <person name="Andreopoulos B."/>
            <person name="Baker S."/>
            <person name="Barry K."/>
            <person name="Bills G."/>
            <person name="Bluhm B."/>
            <person name="Cannon C."/>
            <person name="Castanera R."/>
            <person name="Culley D."/>
            <person name="Daum C."/>
            <person name="Ezra D."/>
            <person name="Gonzalez J."/>
            <person name="Henrissat B."/>
            <person name="Kuo A."/>
            <person name="Liang C."/>
            <person name="Lipzen A."/>
            <person name="Lutzoni F."/>
            <person name="Magnuson J."/>
            <person name="Mondo S."/>
            <person name="Nolan M."/>
            <person name="Ohm R."/>
            <person name="Pangilinan J."/>
            <person name="Park H.-J."/>
            <person name="Ramirez L."/>
            <person name="Alfaro M."/>
            <person name="Sun H."/>
            <person name="Tritt A."/>
            <person name="Yoshinaga Y."/>
            <person name="Zwiers L.-H."/>
            <person name="Turgeon B."/>
            <person name="Goodwin S."/>
            <person name="Spatafora J."/>
            <person name="Crous P."/>
            <person name="Grigoriev I."/>
        </authorList>
    </citation>
    <scope>NUCLEOTIDE SEQUENCE</scope>
    <source>
        <strain evidence="2">CBS 119687</strain>
    </source>
</reference>
<evidence type="ECO:0000313" key="3">
    <source>
        <dbReference type="Proteomes" id="UP000799771"/>
    </source>
</evidence>
<feature type="compositionally biased region" description="Basic residues" evidence="1">
    <location>
        <begin position="1"/>
        <end position="11"/>
    </location>
</feature>
<evidence type="ECO:0000313" key="2">
    <source>
        <dbReference type="EMBL" id="KAF2123689.1"/>
    </source>
</evidence>
<dbReference type="OrthoDB" id="5336565at2759"/>
<dbReference type="Proteomes" id="UP000799771">
    <property type="component" value="Unassembled WGS sequence"/>
</dbReference>
<feature type="compositionally biased region" description="Polar residues" evidence="1">
    <location>
        <begin position="136"/>
        <end position="151"/>
    </location>
</feature>
<feature type="region of interest" description="Disordered" evidence="1">
    <location>
        <begin position="118"/>
        <end position="201"/>
    </location>
</feature>
<dbReference type="EMBL" id="ML977523">
    <property type="protein sequence ID" value="KAF2123689.1"/>
    <property type="molecule type" value="Genomic_DNA"/>
</dbReference>
<name>A0A6A5ZVY7_9PLEO</name>
<dbReference type="AlphaFoldDB" id="A0A6A5ZVY7"/>
<dbReference type="GeneID" id="54412368"/>
<dbReference type="RefSeq" id="XP_033518083.1">
    <property type="nucleotide sequence ID" value="XM_033671936.1"/>
</dbReference>
<sequence length="523" mass="57508">MPHQQSRHSRRNLCESNRESAASPAHALYYHALDPPHLMPLMQSPPSLESSPRKRPHPLSPSPDSVDKPHSHPKRRRFWDSLSYIHLTRAAIAELNRRSIEESTAPVVDELPRSLPDIQHYARHGGPDLTDLRNYSLPTDSATSQSDSTYPDTMAKKKGATMADSSGVSKGKHKTKGQGGQGGKSTKTGTTPSSSKTKNSSVYDQNFEQCLIDHHIFPPGYLRPQDEQFLPAPVNISDIQEVLQARRPSLDSLAYDSDWRSFVKQHHASKLEIDVMKREFPLIQGGDDGSMGTFPWNNLNPLFDPDEDDEDKKLTAGNPDIYYGTRPELVDRRIRKTLDKFIIPSVSPGRPIVPNFAVAIKAPGGNVNVAKKQVTYDGALCARAMLHLASYGHPELDYHGLAHVITSRYQDGTLHLYACHVGPPQNKGAPGPDGLPEYITTSLCSFAMTNSVKTFCEGAAAYRNARDWCKEQRDILVRAATAAIPPPAGPQVHTPSTSPQSAGPVRRSSRVTKPAGKKPGNAQ</sequence>
<protein>
    <submittedName>
        <fullName evidence="2">Uncharacterized protein</fullName>
    </submittedName>
</protein>
<organism evidence="2 3">
    <name type="scientific">Dothidotthia symphoricarpi CBS 119687</name>
    <dbReference type="NCBI Taxonomy" id="1392245"/>
    <lineage>
        <taxon>Eukaryota</taxon>
        <taxon>Fungi</taxon>
        <taxon>Dikarya</taxon>
        <taxon>Ascomycota</taxon>
        <taxon>Pezizomycotina</taxon>
        <taxon>Dothideomycetes</taxon>
        <taxon>Pleosporomycetidae</taxon>
        <taxon>Pleosporales</taxon>
        <taxon>Dothidotthiaceae</taxon>
        <taxon>Dothidotthia</taxon>
    </lineage>
</organism>
<feature type="region of interest" description="Disordered" evidence="1">
    <location>
        <begin position="1"/>
        <end position="78"/>
    </location>
</feature>
<accession>A0A6A5ZVY7</accession>
<keyword evidence="3" id="KW-1185">Reference proteome</keyword>
<evidence type="ECO:0000256" key="1">
    <source>
        <dbReference type="SAM" id="MobiDB-lite"/>
    </source>
</evidence>
<feature type="region of interest" description="Disordered" evidence="1">
    <location>
        <begin position="483"/>
        <end position="523"/>
    </location>
</feature>
<gene>
    <name evidence="2" type="ORF">P153DRAFT_401739</name>
</gene>
<proteinExistence type="predicted"/>
<feature type="compositionally biased region" description="Low complexity" evidence="1">
    <location>
        <begin position="184"/>
        <end position="201"/>
    </location>
</feature>